<dbReference type="OrthoDB" id="10263094at2759"/>
<keyword evidence="2" id="KW-1133">Transmembrane helix</keyword>
<keyword evidence="2" id="KW-0472">Membrane</keyword>
<evidence type="ECO:0000313" key="4">
    <source>
        <dbReference type="Proteomes" id="UP000789706"/>
    </source>
</evidence>
<comment type="caution">
    <text evidence="3">The sequence shown here is derived from an EMBL/GenBank/DDBJ whole genome shotgun (WGS) entry which is preliminary data.</text>
</comment>
<dbReference type="AlphaFoldDB" id="A0A9N9C1R7"/>
<dbReference type="Gene3D" id="3.40.50.1820">
    <property type="entry name" value="alpha/beta hydrolase"/>
    <property type="match status" value="2"/>
</dbReference>
<name>A0A9N9C1R7_9GLOM</name>
<organism evidence="3 4">
    <name type="scientific">Diversispora eburnea</name>
    <dbReference type="NCBI Taxonomy" id="1213867"/>
    <lineage>
        <taxon>Eukaryota</taxon>
        <taxon>Fungi</taxon>
        <taxon>Fungi incertae sedis</taxon>
        <taxon>Mucoromycota</taxon>
        <taxon>Glomeromycotina</taxon>
        <taxon>Glomeromycetes</taxon>
        <taxon>Diversisporales</taxon>
        <taxon>Diversisporaceae</taxon>
        <taxon>Diversispora</taxon>
    </lineage>
</organism>
<dbReference type="GO" id="GO:0016790">
    <property type="term" value="F:thiolester hydrolase activity"/>
    <property type="evidence" value="ECO:0007669"/>
    <property type="project" value="TreeGrafter"/>
</dbReference>
<dbReference type="PANTHER" id="PTHR11247">
    <property type="entry name" value="PALMITOYL-PROTEIN THIOESTERASE/DOLICHYLDIPHOSPHATASE 1"/>
    <property type="match status" value="1"/>
</dbReference>
<feature type="transmembrane region" description="Helical" evidence="2">
    <location>
        <begin position="321"/>
        <end position="340"/>
    </location>
</feature>
<proteinExistence type="predicted"/>
<protein>
    <submittedName>
        <fullName evidence="3">8605_t:CDS:1</fullName>
    </submittedName>
</protein>
<evidence type="ECO:0000256" key="2">
    <source>
        <dbReference type="SAM" id="Phobius"/>
    </source>
</evidence>
<sequence>VLWHGMGDTCCNQESIGKIREFIQTSLPGIYVHSIMIGDDENEDKKAGFFGNVNQQVSEVCEKLKNDENLRDGFNAIGFSQHAGVSELPNCDKGDGFCRLMNTMASRGVYSEFVRKRVIQAQYFKDPKNIETYLAKNIFLPDINNELMFKNKTYAKNLASLNKFVMIRFTEDTIVRPKDSSWFSFYDEEGNLIPLQEQKIYKEDWIGLKELNNSGKLIFKDCETSHVTYIYVGIKEYPKWRRDKRYLLTRNIEKIGNKENKKQEAMTKLNQQTKQNPLIFIPLIPFALIYFTLRITWDLFKLFVFYSLESVVIGSILLKDILFWSIKEIPVIILIILRFWKDWIQVPLLRLLNIIHYWSYNYAWPIIKKLIILNWKISTRMFKYGKEVISYSFNKSLEISKKSWENFGYPISKFLLNLILYLIIKPGTWIISRSIYLSRILWICSCFLARDLAEDVRDLWITSYNIFNLIWNYGIQPTCQFFIRIVKLTIQMTKSIIQMVKSIKQWIINTTIMLENYLPIIERFLYMRLILTSINNMVNIIHGICSNKIFRFLVGNFFDILIFTGKTLMEFINYYFNQLKEQYQKIKLILITYIVKSIKRASYEIIEITIISCFEIMKSLVWIYHSIIRPTILALPMAKKITSSIYRNGYEYFQLFLSFTYNNLISLCNIILPYLYMMISQIEDKTLGLLKRLSDTLINNYLPRLSNFIYELQILQSLQNIYLTFYVKFEPIILEWKQKIVETADSMVVNLGQSMMEWVKKEQELKSGTSG</sequence>
<keyword evidence="1" id="KW-0378">Hydrolase</keyword>
<dbReference type="InterPro" id="IPR029058">
    <property type="entry name" value="AB_hydrolase_fold"/>
</dbReference>
<gene>
    <name evidence="3" type="ORF">DEBURN_LOCUS8935</name>
</gene>
<evidence type="ECO:0000313" key="3">
    <source>
        <dbReference type="EMBL" id="CAG8588552.1"/>
    </source>
</evidence>
<dbReference type="SUPFAM" id="SSF53474">
    <property type="entry name" value="alpha/beta-Hydrolases"/>
    <property type="match status" value="1"/>
</dbReference>
<accession>A0A9N9C1R7</accession>
<dbReference type="Pfam" id="PF02089">
    <property type="entry name" value="Palm_thioest"/>
    <property type="match status" value="1"/>
</dbReference>
<feature type="non-terminal residue" evidence="3">
    <location>
        <position position="771"/>
    </location>
</feature>
<dbReference type="Proteomes" id="UP000789706">
    <property type="component" value="Unassembled WGS sequence"/>
</dbReference>
<evidence type="ECO:0000256" key="1">
    <source>
        <dbReference type="ARBA" id="ARBA00022801"/>
    </source>
</evidence>
<feature type="transmembrane region" description="Helical" evidence="2">
    <location>
        <begin position="652"/>
        <end position="676"/>
    </location>
</feature>
<keyword evidence="4" id="KW-1185">Reference proteome</keyword>
<dbReference type="EMBL" id="CAJVPK010001489">
    <property type="protein sequence ID" value="CAG8588552.1"/>
    <property type="molecule type" value="Genomic_DNA"/>
</dbReference>
<reference evidence="3" key="1">
    <citation type="submission" date="2021-06" db="EMBL/GenBank/DDBJ databases">
        <authorList>
            <person name="Kallberg Y."/>
            <person name="Tangrot J."/>
            <person name="Rosling A."/>
        </authorList>
    </citation>
    <scope>NUCLEOTIDE SEQUENCE</scope>
    <source>
        <strain evidence="3">AZ414A</strain>
    </source>
</reference>
<dbReference type="PANTHER" id="PTHR11247:SF8">
    <property type="entry name" value="PALMITOYL-PROTEIN THIOESTERASE 1"/>
    <property type="match status" value="1"/>
</dbReference>
<feature type="transmembrane region" description="Helical" evidence="2">
    <location>
        <begin position="278"/>
        <end position="297"/>
    </location>
</feature>
<keyword evidence="2" id="KW-0812">Transmembrane</keyword>